<evidence type="ECO:0000313" key="13">
    <source>
        <dbReference type="RefSeq" id="XP_005068334.1"/>
    </source>
</evidence>
<evidence type="ECO:0000256" key="11">
    <source>
        <dbReference type="RuleBase" id="RU368101"/>
    </source>
</evidence>
<dbReference type="eggNOG" id="ENOG502TKKT">
    <property type="taxonomic scope" value="Eukaryota"/>
</dbReference>
<dbReference type="AlphaFoldDB" id="A0A1U7QKZ1"/>
<comment type="similarity">
    <text evidence="3 11">Belongs to the cytochrome c oxidase VIII family.</text>
</comment>
<protein>
    <recommendedName>
        <fullName evidence="11">Cytochrome c oxidase subunit 8</fullName>
    </recommendedName>
    <alternativeName>
        <fullName evidence="11">Cytochrome c oxidase polypeptide VIII</fullName>
    </alternativeName>
</protein>
<dbReference type="Pfam" id="PF02285">
    <property type="entry name" value="COX8"/>
    <property type="match status" value="1"/>
</dbReference>
<comment type="pathway">
    <text evidence="2 11">Energy metabolism; oxidative phosphorylation.</text>
</comment>
<keyword evidence="10 11" id="KW-0472">Membrane</keyword>
<evidence type="ECO:0000256" key="3">
    <source>
        <dbReference type="ARBA" id="ARBA00010117"/>
    </source>
</evidence>
<accession>A0A1U7QKZ1</accession>
<keyword evidence="12" id="KW-1185">Reference proteome</keyword>
<keyword evidence="8 11" id="KW-1133">Transmembrane helix</keyword>
<dbReference type="KEGG" id="maua:101839273"/>
<dbReference type="PANTHER" id="PTHR16717">
    <property type="entry name" value="CYTOCHROME C OXIDASE POLYPEPTIDE VIII"/>
    <property type="match status" value="1"/>
</dbReference>
<evidence type="ECO:0000256" key="9">
    <source>
        <dbReference type="ARBA" id="ARBA00023128"/>
    </source>
</evidence>
<evidence type="ECO:0000256" key="6">
    <source>
        <dbReference type="ARBA" id="ARBA00022792"/>
    </source>
</evidence>
<sequence length="70" mass="7889">MSGLLLLRPSLLRQQVVLLLKPGGRLNHSERPRHRVLSPTESAVGIVVFFTAFYTPAAYVLSNLKEFKRV</sequence>
<organism evidence="12 13">
    <name type="scientific">Mesocricetus auratus</name>
    <name type="common">Golden hamster</name>
    <dbReference type="NCBI Taxonomy" id="10036"/>
    <lineage>
        <taxon>Eukaryota</taxon>
        <taxon>Metazoa</taxon>
        <taxon>Chordata</taxon>
        <taxon>Craniata</taxon>
        <taxon>Vertebrata</taxon>
        <taxon>Euteleostomi</taxon>
        <taxon>Mammalia</taxon>
        <taxon>Eutheria</taxon>
        <taxon>Euarchontoglires</taxon>
        <taxon>Glires</taxon>
        <taxon>Rodentia</taxon>
        <taxon>Myomorpha</taxon>
        <taxon>Muroidea</taxon>
        <taxon>Cricetidae</taxon>
        <taxon>Cricetinae</taxon>
        <taxon>Mesocricetus</taxon>
    </lineage>
</organism>
<evidence type="ECO:0000256" key="5">
    <source>
        <dbReference type="ARBA" id="ARBA00022692"/>
    </source>
</evidence>
<dbReference type="GO" id="GO:0005743">
    <property type="term" value="C:mitochondrial inner membrane"/>
    <property type="evidence" value="ECO:0007669"/>
    <property type="project" value="UniProtKB-SubCell"/>
</dbReference>
<evidence type="ECO:0000313" key="12">
    <source>
        <dbReference type="Proteomes" id="UP000886700"/>
    </source>
</evidence>
<comment type="subunit">
    <text evidence="4 11">Component of the cytochrome c oxidase (complex IV, CIV), a multisubunit enzyme composed of 14 subunits. The complex is composed of a catalytic core of 3 subunits MT-CO1, MT-CO2 and MT-CO3, encoded in the mitochondrial DNA, and 11 supernumerary subunits COX4I, COX5A, COX5B, COX6A, COX6B, COX6C, COX7A, COX7B, COX7C, COX8 and NDUFA4, which are encoded in the nuclear genome. The complex exists as a monomer or a dimer and forms supercomplexes (SCs) in the inner mitochondrial membrane with NADH-ubiquinone oxidoreductase (complex I, CI) and ubiquinol-cytochrome c oxidoreductase (cytochrome b-c1 complex, complex III, CIII), resulting in different assemblies (supercomplex SCI(1)III(2)IV(1) and megacomplex MCI(2)III(2)IV(2)).</text>
</comment>
<dbReference type="OrthoDB" id="9623219at2759"/>
<reference evidence="13" key="1">
    <citation type="submission" date="2025-08" db="UniProtKB">
        <authorList>
            <consortium name="RefSeq"/>
        </authorList>
    </citation>
    <scope>IDENTIFICATION</scope>
    <source>
        <tissue evidence="13">Liver</tissue>
    </source>
</reference>
<keyword evidence="5 11" id="KW-0812">Transmembrane</keyword>
<dbReference type="GO" id="GO:0006123">
    <property type="term" value="P:mitochondrial electron transport, cytochrome c to oxygen"/>
    <property type="evidence" value="ECO:0007669"/>
    <property type="project" value="UniProtKB-UniRule"/>
</dbReference>
<keyword evidence="7 11" id="KW-0809">Transit peptide</keyword>
<dbReference type="PANTHER" id="PTHR16717:SF2">
    <property type="entry name" value="CYTOCHROME C OXIDASE SUBUNIT 8C, MITOCHONDRIAL"/>
    <property type="match status" value="1"/>
</dbReference>
<comment type="function">
    <text evidence="11">Component of the cytochrome c oxidase, the last enzyme in the mitochondrial electron transport chain which drives oxidative phosphorylation. The respiratory chain contains 3 multisubunit complexes succinate dehydrogenase (complex II, CII), ubiquinol-cytochrome c oxidoreductase (cytochrome b-c1 complex, complex III, CIII) and cytochrome c oxidase (complex IV, CIV), that cooperate to transfer electrons derived from NADH and succinate to molecular oxygen, creating an electrochemical gradient over the inner membrane that drives transmembrane transport and the ATP synthase. Cytochrome c oxidase is the component of the respiratory chain that catalyzes the reduction of oxygen to water. Electrons originating from reduced cytochrome c in the intermembrane space (IMS) are transferred via the dinuclear copper A center (CU(A)) of subunit 2 and heme A of subunit 1 to the active site in subunit 1, a binuclear center (BNC) formed by heme A3 and copper B (CU(B)). The BNC reduces molecular oxygen to 2 water molecules using 4 electrons from cytochrome c in the IMS and 4 protons from the mitochondrial matrix.</text>
</comment>
<dbReference type="GeneID" id="101839273"/>
<proteinExistence type="inferred from homology"/>
<evidence type="ECO:0000256" key="8">
    <source>
        <dbReference type="ARBA" id="ARBA00022989"/>
    </source>
</evidence>
<dbReference type="FunFam" id="4.10.81.10:FF:000002">
    <property type="entry name" value="cytochrome c oxidase subunit 8C, mitochondrial"/>
    <property type="match status" value="1"/>
</dbReference>
<evidence type="ECO:0000256" key="4">
    <source>
        <dbReference type="ARBA" id="ARBA00011485"/>
    </source>
</evidence>
<dbReference type="InterPro" id="IPR003205">
    <property type="entry name" value="Cyt_c_oxidase_su8"/>
</dbReference>
<name>A0A1U7QKZ1_MESAU</name>
<gene>
    <name evidence="13" type="primary">LOC101839273</name>
</gene>
<dbReference type="RefSeq" id="XP_005068334.1">
    <property type="nucleotide sequence ID" value="XM_005068277.3"/>
</dbReference>
<keyword evidence="9 11" id="KW-0496">Mitochondrion</keyword>
<dbReference type="Proteomes" id="UP000886700">
    <property type="component" value="Unplaced"/>
</dbReference>
<dbReference type="STRING" id="10036.ENSMAUP00000020263"/>
<evidence type="ECO:0000256" key="1">
    <source>
        <dbReference type="ARBA" id="ARBA00004434"/>
    </source>
</evidence>
<evidence type="ECO:0000256" key="2">
    <source>
        <dbReference type="ARBA" id="ARBA00004673"/>
    </source>
</evidence>
<feature type="transmembrane region" description="Helical" evidence="11">
    <location>
        <begin position="43"/>
        <end position="61"/>
    </location>
</feature>
<dbReference type="UniPathway" id="UPA00705"/>
<evidence type="ECO:0000256" key="7">
    <source>
        <dbReference type="ARBA" id="ARBA00022946"/>
    </source>
</evidence>
<keyword evidence="6 11" id="KW-0999">Mitochondrion inner membrane</keyword>
<evidence type="ECO:0000256" key="10">
    <source>
        <dbReference type="ARBA" id="ARBA00023136"/>
    </source>
</evidence>
<dbReference type="InterPro" id="IPR036548">
    <property type="entry name" value="Cyt_c_oxidase_su8_sf"/>
</dbReference>
<dbReference type="Gene3D" id="4.10.81.10">
    <property type="entry name" value="Cytochrome c oxidase, subunit 8"/>
    <property type="match status" value="1"/>
</dbReference>
<dbReference type="SUPFAM" id="SSF81431">
    <property type="entry name" value="Mitochondrial cytochrome c oxidase subunit VIIIb (aka IX)"/>
    <property type="match status" value="1"/>
</dbReference>
<comment type="subcellular location">
    <subcellularLocation>
        <location evidence="1 11">Mitochondrion inner membrane</location>
        <topology evidence="1 11">Single-pass membrane protein</topology>
    </subcellularLocation>
</comment>
<dbReference type="GO" id="GO:0045277">
    <property type="term" value="C:respiratory chain complex IV"/>
    <property type="evidence" value="ECO:0007669"/>
    <property type="project" value="UniProtKB-UniRule"/>
</dbReference>